<keyword evidence="2" id="KW-0802">TPR repeat</keyword>
<evidence type="ECO:0000313" key="3">
    <source>
        <dbReference type="EMBL" id="KXZ48678.1"/>
    </source>
</evidence>
<dbReference type="STRING" id="33097.A0A150GFR1"/>
<dbReference type="EMBL" id="LSYV01000027">
    <property type="protein sequence ID" value="KXZ48678.1"/>
    <property type="molecule type" value="Genomic_DNA"/>
</dbReference>
<sequence>MVQEKADGCGAADEVDLDFEGFLSAALQGSPPDISEQLRMGLTKRYDKPPVRELELCLGRSVPLEKARQLLFFPSDEDMALYPQLLATPPPDAPDSHPQRAVQVCALASLYLVHSKRWDRVQPLIQAGGLRPLVAALSHPNPYLASQAMSSLLALTDEELLFPWHDPPPAPDGRGPRQGPYAHVWRQMYEVCSGPLLGALLSHRRDPPAFPGASDMALRLLAFSLSWLRKHFTQDGRLSLSSSLLATLQQWSTDPRVSEDERQLASQLHKDFSRQGGVSCRRDAARVEATERGKCEPTAQVRVVSERTQVNSGPSADDEAELLRELGNEAYRRGDYTAAIAAYSAALDVPVPAQRLLTEAPRRAAYHANRAAAYMARAAAGALREGDCDMAGHLEGVDLGSEGALARHYEAAVMDCDLALDMQPSGPAAAKACLRKCRALGRLGRHEDAAAAARAGLGKCGGGGGEGGVSAELRVELEQVMRALGRRPGGEGRAGAGASGVVTVAAEGRAEAAVEGAGRVEAEAARGRDDEAAVAAAAVLPAAAAGVGTGPVNWNEMD</sequence>
<dbReference type="SUPFAM" id="SSF48452">
    <property type="entry name" value="TPR-like"/>
    <property type="match status" value="1"/>
</dbReference>
<organism evidence="3 4">
    <name type="scientific">Gonium pectorale</name>
    <name type="common">Green alga</name>
    <dbReference type="NCBI Taxonomy" id="33097"/>
    <lineage>
        <taxon>Eukaryota</taxon>
        <taxon>Viridiplantae</taxon>
        <taxon>Chlorophyta</taxon>
        <taxon>core chlorophytes</taxon>
        <taxon>Chlorophyceae</taxon>
        <taxon>CS clade</taxon>
        <taxon>Chlamydomonadales</taxon>
        <taxon>Volvocaceae</taxon>
        <taxon>Gonium</taxon>
    </lineage>
</organism>
<accession>A0A150GFR1</accession>
<comment type="caution">
    <text evidence="3">The sequence shown here is derived from an EMBL/GenBank/DDBJ whole genome shotgun (WGS) entry which is preliminary data.</text>
</comment>
<dbReference type="InterPro" id="IPR016024">
    <property type="entry name" value="ARM-type_fold"/>
</dbReference>
<keyword evidence="1" id="KW-0677">Repeat</keyword>
<dbReference type="AlphaFoldDB" id="A0A150GFR1"/>
<dbReference type="SUPFAM" id="SSF48371">
    <property type="entry name" value="ARM repeat"/>
    <property type="match status" value="1"/>
</dbReference>
<gene>
    <name evidence="3" type="ORF">GPECTOR_26g581</name>
</gene>
<dbReference type="InterPro" id="IPR011990">
    <property type="entry name" value="TPR-like_helical_dom_sf"/>
</dbReference>
<evidence type="ECO:0000256" key="1">
    <source>
        <dbReference type="ARBA" id="ARBA00022737"/>
    </source>
</evidence>
<evidence type="ECO:0000313" key="4">
    <source>
        <dbReference type="Proteomes" id="UP000075714"/>
    </source>
</evidence>
<dbReference type="OrthoDB" id="199930at2759"/>
<name>A0A150GFR1_GONPE</name>
<dbReference type="PANTHER" id="PTHR22904">
    <property type="entry name" value="TPR REPEAT CONTAINING PROTEIN"/>
    <property type="match status" value="1"/>
</dbReference>
<dbReference type="Proteomes" id="UP000075714">
    <property type="component" value="Unassembled WGS sequence"/>
</dbReference>
<keyword evidence="4" id="KW-1185">Reference proteome</keyword>
<dbReference type="InterPro" id="IPR011989">
    <property type="entry name" value="ARM-like"/>
</dbReference>
<dbReference type="PANTHER" id="PTHR22904:SF523">
    <property type="entry name" value="STRESS-INDUCED-PHOSPHOPROTEIN 1"/>
    <property type="match status" value="1"/>
</dbReference>
<dbReference type="Gene3D" id="1.25.40.10">
    <property type="entry name" value="Tetratricopeptide repeat domain"/>
    <property type="match status" value="1"/>
</dbReference>
<evidence type="ECO:0000256" key="2">
    <source>
        <dbReference type="ARBA" id="ARBA00022803"/>
    </source>
</evidence>
<reference evidence="4" key="1">
    <citation type="journal article" date="2016" name="Nat. Commun.">
        <title>The Gonium pectorale genome demonstrates co-option of cell cycle regulation during the evolution of multicellularity.</title>
        <authorList>
            <person name="Hanschen E.R."/>
            <person name="Marriage T.N."/>
            <person name="Ferris P.J."/>
            <person name="Hamaji T."/>
            <person name="Toyoda A."/>
            <person name="Fujiyama A."/>
            <person name="Neme R."/>
            <person name="Noguchi H."/>
            <person name="Minakuchi Y."/>
            <person name="Suzuki M."/>
            <person name="Kawai-Toyooka H."/>
            <person name="Smith D.R."/>
            <person name="Sparks H."/>
            <person name="Anderson J."/>
            <person name="Bakaric R."/>
            <person name="Luria V."/>
            <person name="Karger A."/>
            <person name="Kirschner M.W."/>
            <person name="Durand P.M."/>
            <person name="Michod R.E."/>
            <person name="Nozaki H."/>
            <person name="Olson B.J."/>
        </authorList>
    </citation>
    <scope>NUCLEOTIDE SEQUENCE [LARGE SCALE GENOMIC DNA]</scope>
    <source>
        <strain evidence="4">NIES-2863</strain>
    </source>
</reference>
<dbReference type="GO" id="GO:0051879">
    <property type="term" value="F:Hsp90 protein binding"/>
    <property type="evidence" value="ECO:0007669"/>
    <property type="project" value="TreeGrafter"/>
</dbReference>
<proteinExistence type="predicted"/>
<dbReference type="Gene3D" id="1.25.10.10">
    <property type="entry name" value="Leucine-rich Repeat Variant"/>
    <property type="match status" value="1"/>
</dbReference>
<protein>
    <submittedName>
        <fullName evidence="3">Uncharacterized protein</fullName>
    </submittedName>
</protein>